<evidence type="ECO:0000313" key="3">
    <source>
        <dbReference type="EMBL" id="CFY12454.1"/>
    </source>
</evidence>
<evidence type="ECO:0000256" key="1">
    <source>
        <dbReference type="ARBA" id="ARBA00023267"/>
    </source>
</evidence>
<evidence type="ECO:0000259" key="2">
    <source>
        <dbReference type="PROSITE" id="PS50968"/>
    </source>
</evidence>
<dbReference type="AlphaFoldDB" id="A0A0E4GFL0"/>
<name>A0A0E4GFL0_9FIRM</name>
<dbReference type="PROSITE" id="PS50968">
    <property type="entry name" value="BIOTINYL_LIPOYL"/>
    <property type="match status" value="1"/>
</dbReference>
<dbReference type="InterPro" id="IPR050709">
    <property type="entry name" value="Biotin_Carboxyl_Carrier/Decarb"/>
</dbReference>
<dbReference type="InterPro" id="IPR011053">
    <property type="entry name" value="Single_hybrid_motif"/>
</dbReference>
<dbReference type="SUPFAM" id="SSF51230">
    <property type="entry name" value="Single hybrid motif"/>
    <property type="match status" value="1"/>
</dbReference>
<sequence>MAVIESPMAGKVLEILTEVGKNVAEDDEVIILEAMKMENPIYAPTSGIVKEIKVKIGQQIAEGEVIMELE</sequence>
<dbReference type="STRING" id="690567.2819"/>
<organism evidence="3 4">
    <name type="scientific">Syntrophomonas zehnderi OL-4</name>
    <dbReference type="NCBI Taxonomy" id="690567"/>
    <lineage>
        <taxon>Bacteria</taxon>
        <taxon>Bacillati</taxon>
        <taxon>Bacillota</taxon>
        <taxon>Clostridia</taxon>
        <taxon>Eubacteriales</taxon>
        <taxon>Syntrophomonadaceae</taxon>
        <taxon>Syntrophomonas</taxon>
    </lineage>
</organism>
<gene>
    <name evidence="3" type="ORF">2819</name>
</gene>
<dbReference type="PANTHER" id="PTHR45266">
    <property type="entry name" value="OXALOACETATE DECARBOXYLASE ALPHA CHAIN"/>
    <property type="match status" value="1"/>
</dbReference>
<protein>
    <submittedName>
        <fullName evidence="3">Single hybrid motif</fullName>
    </submittedName>
</protein>
<accession>A0A0E4GFL0</accession>
<dbReference type="EMBL" id="CGIH01000053">
    <property type="protein sequence ID" value="CFY12454.1"/>
    <property type="molecule type" value="Genomic_DNA"/>
</dbReference>
<dbReference type="CDD" id="cd06850">
    <property type="entry name" value="biotinyl_domain"/>
    <property type="match status" value="1"/>
</dbReference>
<dbReference type="PANTHER" id="PTHR45266:SF3">
    <property type="entry name" value="OXALOACETATE DECARBOXYLASE ALPHA CHAIN"/>
    <property type="match status" value="1"/>
</dbReference>
<feature type="domain" description="Lipoyl-binding" evidence="2">
    <location>
        <begin position="1"/>
        <end position="70"/>
    </location>
</feature>
<dbReference type="OrthoDB" id="163546at2"/>
<reference evidence="3 4" key="1">
    <citation type="submission" date="2015-03" db="EMBL/GenBank/DDBJ databases">
        <authorList>
            <person name="Murphy D."/>
        </authorList>
    </citation>
    <scope>NUCLEOTIDE SEQUENCE [LARGE SCALE GENOMIC DNA]</scope>
    <source>
        <strain evidence="3 4">OL-4</strain>
    </source>
</reference>
<dbReference type="Gene3D" id="2.40.50.100">
    <property type="match status" value="1"/>
</dbReference>
<keyword evidence="1" id="KW-0092">Biotin</keyword>
<dbReference type="PROSITE" id="PS00188">
    <property type="entry name" value="BIOTIN"/>
    <property type="match status" value="1"/>
</dbReference>
<evidence type="ECO:0000313" key="4">
    <source>
        <dbReference type="Proteomes" id="UP000045545"/>
    </source>
</evidence>
<keyword evidence="4" id="KW-1185">Reference proteome</keyword>
<dbReference type="InterPro" id="IPR000089">
    <property type="entry name" value="Biotin_lipoyl"/>
</dbReference>
<dbReference type="FunFam" id="2.40.50.100:FF:000003">
    <property type="entry name" value="Acetyl-CoA carboxylase biotin carboxyl carrier protein"/>
    <property type="match status" value="1"/>
</dbReference>
<dbReference type="Pfam" id="PF00364">
    <property type="entry name" value="Biotin_lipoyl"/>
    <property type="match status" value="1"/>
</dbReference>
<dbReference type="Proteomes" id="UP000045545">
    <property type="component" value="Unassembled WGS sequence"/>
</dbReference>
<dbReference type="InterPro" id="IPR001882">
    <property type="entry name" value="Biotin_BS"/>
</dbReference>
<proteinExistence type="predicted"/>
<dbReference type="RefSeq" id="WP_046500178.1">
    <property type="nucleotide sequence ID" value="NZ_CGIH01000053.1"/>
</dbReference>